<dbReference type="Gene3D" id="1.20.1050.10">
    <property type="match status" value="1"/>
</dbReference>
<dbReference type="PANTHER" id="PTHR43969">
    <property type="entry name" value="GLUTATHIONE S TRANSFERASE D10, ISOFORM A-RELATED"/>
    <property type="match status" value="1"/>
</dbReference>
<dbReference type="PROSITE" id="PS50404">
    <property type="entry name" value="GST_NTER"/>
    <property type="match status" value="1"/>
</dbReference>
<evidence type="ECO:0000256" key="5">
    <source>
        <dbReference type="ARBA" id="ARBA00041523"/>
    </source>
</evidence>
<keyword evidence="4" id="KW-0808">Transferase</keyword>
<dbReference type="SUPFAM" id="SSF47616">
    <property type="entry name" value="GST C-terminal domain-like"/>
    <property type="match status" value="1"/>
</dbReference>
<dbReference type="Gene3D" id="3.40.30.10">
    <property type="entry name" value="Glutaredoxin"/>
    <property type="match status" value="1"/>
</dbReference>
<dbReference type="Pfam" id="PF13409">
    <property type="entry name" value="GST_N_2"/>
    <property type="match status" value="1"/>
</dbReference>
<dbReference type="Pfam" id="PF00043">
    <property type="entry name" value="GST_C"/>
    <property type="match status" value="1"/>
</dbReference>
<dbReference type="InterPro" id="IPR010987">
    <property type="entry name" value="Glutathione-S-Trfase_C-like"/>
</dbReference>
<evidence type="ECO:0000256" key="3">
    <source>
        <dbReference type="ARBA" id="ARBA00012452"/>
    </source>
</evidence>
<reference evidence="9" key="2">
    <citation type="journal article" date="2007" name="Science">
        <title>Genome sequence of Aedes aegypti, a major arbovirus vector.</title>
        <authorList>
            <person name="Nene V."/>
            <person name="Wortman J.R."/>
            <person name="Lawson D."/>
            <person name="Haas B."/>
            <person name="Kodira C."/>
            <person name="Tu Z.J."/>
            <person name="Loftus B."/>
            <person name="Xi Z."/>
            <person name="Megy K."/>
            <person name="Grabherr M."/>
            <person name="Ren Q."/>
            <person name="Zdobnov E.M."/>
            <person name="Lobo N.F."/>
            <person name="Campbell K.S."/>
            <person name="Brown S.E."/>
            <person name="Bonaldo M.F."/>
            <person name="Zhu J."/>
            <person name="Sinkins S.P."/>
            <person name="Hogenkamp D.G."/>
            <person name="Amedeo P."/>
            <person name="Arensburger P."/>
            <person name="Atkinson P.W."/>
            <person name="Bidwell S."/>
            <person name="Biedler J."/>
            <person name="Birney E."/>
            <person name="Bruggner R.V."/>
            <person name="Costas J."/>
            <person name="Coy M.R."/>
            <person name="Crabtree J."/>
            <person name="Crawford M."/>
            <person name="Debruyn B."/>
            <person name="Decaprio D."/>
            <person name="Eiglmeier K."/>
            <person name="Eisenstadt E."/>
            <person name="El-Dorry H."/>
            <person name="Gelbart W.M."/>
            <person name="Gomes S.L."/>
            <person name="Hammond M."/>
            <person name="Hannick L.I."/>
            <person name="Hogan J.R."/>
            <person name="Holmes M.H."/>
            <person name="Jaffe D."/>
            <person name="Johnston J.S."/>
            <person name="Kennedy R.C."/>
            <person name="Koo H."/>
            <person name="Kravitz S."/>
            <person name="Kriventseva E.V."/>
            <person name="Kulp D."/>
            <person name="Labutti K."/>
            <person name="Lee E."/>
            <person name="Li S."/>
            <person name="Lovin D.D."/>
            <person name="Mao C."/>
            <person name="Mauceli E."/>
            <person name="Menck C.F."/>
            <person name="Miller J.R."/>
            <person name="Montgomery P."/>
            <person name="Mori A."/>
            <person name="Nascimento A.L."/>
            <person name="Naveira H.F."/>
            <person name="Nusbaum C."/>
            <person name="O'leary S."/>
            <person name="Orvis J."/>
            <person name="Pertea M."/>
            <person name="Quesneville H."/>
            <person name="Reidenbach K.R."/>
            <person name="Rogers Y.H."/>
            <person name="Roth C.W."/>
            <person name="Schneider J.R."/>
            <person name="Schatz M."/>
            <person name="Shumway M."/>
            <person name="Stanke M."/>
            <person name="Stinson E.O."/>
            <person name="Tubio J.M."/>
            <person name="Vanzee J.P."/>
            <person name="Verjovski-Almeida S."/>
            <person name="Werner D."/>
            <person name="White O."/>
            <person name="Wyder S."/>
            <person name="Zeng Q."/>
            <person name="Zhao Q."/>
            <person name="Zhao Y."/>
            <person name="Hill C.A."/>
            <person name="Raikhel A.S."/>
            <person name="Soares M.B."/>
            <person name="Knudson D.L."/>
            <person name="Lee N.H."/>
            <person name="Galagan J."/>
            <person name="Salzberg S.L."/>
            <person name="Paulsen I.T."/>
            <person name="Dimopoulos G."/>
            <person name="Collins F.H."/>
            <person name="Birren B."/>
            <person name="Fraser-Liggett C.M."/>
            <person name="Severson D.W."/>
        </authorList>
    </citation>
    <scope>NUCLEOTIDE SEQUENCE [LARGE SCALE GENOMIC DNA]</scope>
    <source>
        <strain evidence="9">Liverpool</strain>
    </source>
</reference>
<dbReference type="InterPro" id="IPR036282">
    <property type="entry name" value="Glutathione-S-Trfase_C_sf"/>
</dbReference>
<dbReference type="GeneID" id="5569857"/>
<dbReference type="InterPro" id="IPR036249">
    <property type="entry name" value="Thioredoxin-like_sf"/>
</dbReference>
<dbReference type="EMBL" id="CH477476">
    <property type="protein sequence ID" value="EAT40306.1"/>
    <property type="molecule type" value="Genomic_DNA"/>
</dbReference>
<dbReference type="Proteomes" id="UP000682892">
    <property type="component" value="Unassembled WGS sequence"/>
</dbReference>
<dbReference type="InterPro" id="IPR040079">
    <property type="entry name" value="Glutathione_S-Trfase"/>
</dbReference>
<dbReference type="EC" id="2.5.1.18" evidence="3"/>
<feature type="domain" description="GST N-terminal" evidence="7">
    <location>
        <begin position="3"/>
        <end position="84"/>
    </location>
</feature>
<reference evidence="9" key="3">
    <citation type="submission" date="2012-09" db="EMBL/GenBank/DDBJ databases">
        <authorList>
            <consortium name="VectorBase"/>
        </authorList>
    </citation>
    <scope>NUCLEOTIDE SEQUENCE</scope>
    <source>
        <strain evidence="9">Liverpool</strain>
    </source>
</reference>
<evidence type="ECO:0000259" key="8">
    <source>
        <dbReference type="PROSITE" id="PS50405"/>
    </source>
</evidence>
<dbReference type="OrthoDB" id="7721011at2759"/>
<dbReference type="KEGG" id="aag:5569857"/>
<evidence type="ECO:0000259" key="7">
    <source>
        <dbReference type="PROSITE" id="PS50404"/>
    </source>
</evidence>
<evidence type="ECO:0000256" key="1">
    <source>
        <dbReference type="ARBA" id="ARBA00009899"/>
    </source>
</evidence>
<reference evidence="9" key="1">
    <citation type="submission" date="2005-10" db="EMBL/GenBank/DDBJ databases">
        <authorList>
            <person name="Loftus B.J."/>
            <person name="Nene V.M."/>
            <person name="Hannick L.I."/>
            <person name="Bidwell S."/>
            <person name="Haas B."/>
            <person name="Amedeo P."/>
            <person name="Orvis J."/>
            <person name="Wortman J.R."/>
            <person name="White O.R."/>
            <person name="Salzberg S."/>
            <person name="Shumway M."/>
            <person name="Koo H."/>
            <person name="Zhao Y."/>
            <person name="Holmes M."/>
            <person name="Miller J."/>
            <person name="Schatz M."/>
            <person name="Pop M."/>
            <person name="Pai G."/>
            <person name="Utterback T."/>
            <person name="Rogers Y.-H."/>
            <person name="Kravitz S."/>
            <person name="Fraser C.M."/>
        </authorList>
    </citation>
    <scope>NUCLEOTIDE SEQUENCE</scope>
    <source>
        <strain evidence="9">Liverpool</strain>
    </source>
</reference>
<dbReference type="FunFam" id="1.20.1050.10:FF:000007">
    <property type="entry name" value="Glutathione S-transferase 1-1"/>
    <property type="match status" value="1"/>
</dbReference>
<protein>
    <recommendedName>
        <fullName evidence="3">glutathione transferase</fullName>
        <ecNumber evidence="3">2.5.1.18</ecNumber>
    </recommendedName>
    <alternativeName>
        <fullName evidence="5">GST class-theta</fullName>
    </alternativeName>
</protein>
<dbReference type="SUPFAM" id="SSF52833">
    <property type="entry name" value="Thioredoxin-like"/>
    <property type="match status" value="1"/>
</dbReference>
<feature type="domain" description="GST C-terminal" evidence="8">
    <location>
        <begin position="90"/>
        <end position="217"/>
    </location>
</feature>
<dbReference type="PROSITE" id="PS50405">
    <property type="entry name" value="GST_CTER"/>
    <property type="match status" value="1"/>
</dbReference>
<proteinExistence type="inferred from homology"/>
<evidence type="ECO:0000313" key="9">
    <source>
        <dbReference type="EMBL" id="EAT40306.1"/>
    </source>
</evidence>
<dbReference type="InterPro" id="IPR004045">
    <property type="entry name" value="Glutathione_S-Trfase_N"/>
</dbReference>
<comment type="subunit">
    <text evidence="2">Homodimer.</text>
</comment>
<dbReference type="FunFam" id="3.40.30.10:FF:000208">
    <property type="entry name" value="glutathione S-transferase 1"/>
    <property type="match status" value="1"/>
</dbReference>
<accession>A0A1S4FHZ5</accession>
<evidence type="ECO:0000313" key="10">
    <source>
        <dbReference type="Proteomes" id="UP000682892"/>
    </source>
</evidence>
<evidence type="ECO:0000256" key="6">
    <source>
        <dbReference type="ARBA" id="ARBA00047960"/>
    </source>
</evidence>
<dbReference type="OMA" id="NARYIEM"/>
<comment type="similarity">
    <text evidence="1">Belongs to the GST superfamily. Theta family.</text>
</comment>
<dbReference type="HOGENOM" id="CLU_011226_2_1_1"/>
<name>A0A1S4FHZ5_AEDAE</name>
<dbReference type="GO" id="GO:0006749">
    <property type="term" value="P:glutathione metabolic process"/>
    <property type="evidence" value="ECO:0007669"/>
    <property type="project" value="TreeGrafter"/>
</dbReference>
<dbReference type="InterPro" id="IPR004046">
    <property type="entry name" value="GST_C"/>
</dbReference>
<dbReference type="AlphaFoldDB" id="A0A1S4FHZ5"/>
<organism evidence="9 10">
    <name type="scientific">Aedes aegypti</name>
    <name type="common">Yellowfever mosquito</name>
    <name type="synonym">Culex aegypti</name>
    <dbReference type="NCBI Taxonomy" id="7159"/>
    <lineage>
        <taxon>Eukaryota</taxon>
        <taxon>Metazoa</taxon>
        <taxon>Ecdysozoa</taxon>
        <taxon>Arthropoda</taxon>
        <taxon>Hexapoda</taxon>
        <taxon>Insecta</taxon>
        <taxon>Pterygota</taxon>
        <taxon>Neoptera</taxon>
        <taxon>Endopterygota</taxon>
        <taxon>Diptera</taxon>
        <taxon>Nematocera</taxon>
        <taxon>Culicoidea</taxon>
        <taxon>Culicidae</taxon>
        <taxon>Culicinae</taxon>
        <taxon>Aedini</taxon>
        <taxon>Aedes</taxon>
        <taxon>Stegomyia</taxon>
    </lineage>
</organism>
<dbReference type="CDD" id="cd03045">
    <property type="entry name" value="GST_N_Delta_Epsilon"/>
    <property type="match status" value="1"/>
</dbReference>
<evidence type="ECO:0000256" key="4">
    <source>
        <dbReference type="ARBA" id="ARBA00022679"/>
    </source>
</evidence>
<dbReference type="SFLD" id="SFLDS00019">
    <property type="entry name" value="Glutathione_Transferase_(cytos"/>
    <property type="match status" value="1"/>
</dbReference>
<dbReference type="PANTHER" id="PTHR43969:SF3">
    <property type="entry name" value="GLUTATHIONE S TRANSFERASE E11, ISOFORM A-RELATED"/>
    <property type="match status" value="1"/>
</dbReference>
<dbReference type="GO" id="GO:0004364">
    <property type="term" value="F:glutathione transferase activity"/>
    <property type="evidence" value="ECO:0007669"/>
    <property type="project" value="UniProtKB-EC"/>
</dbReference>
<gene>
    <name evidence="9" type="primary">GSTE7</name>
    <name evidence="9" type="ORF">AaeL_AAEL007948</name>
</gene>
<dbReference type="CDD" id="cd03177">
    <property type="entry name" value="GST_C_Delta_Epsilon"/>
    <property type="match status" value="1"/>
</dbReference>
<dbReference type="SFLD" id="SFLDG00358">
    <property type="entry name" value="Main_(cytGST)"/>
    <property type="match status" value="1"/>
</dbReference>
<evidence type="ECO:0000256" key="2">
    <source>
        <dbReference type="ARBA" id="ARBA00011738"/>
    </source>
</evidence>
<sequence>MSSKIVLHTTRRTPGGRAVQILSHILGLDLDLKFVDLSKKEQMSEEFLKLNPFHTIPTIDDDGVPVYDSHAILVYLVSKYAKDRDLFPEDPVIQARINAWFHFDSGVLFPRLRGAVEPVFYFGLKKIPRDRMEAIEAAYDLFEGALKGDFLVGDSLTLADISVTTCLVSLNGVCPMEESKYPKSCAFLKRMEQSMPCYKEFNAEVLEETKVFLKQKLDENNKK</sequence>
<comment type="catalytic activity">
    <reaction evidence="6">
        <text>RX + glutathione = an S-substituted glutathione + a halide anion + H(+)</text>
        <dbReference type="Rhea" id="RHEA:16437"/>
        <dbReference type="ChEBI" id="CHEBI:15378"/>
        <dbReference type="ChEBI" id="CHEBI:16042"/>
        <dbReference type="ChEBI" id="CHEBI:17792"/>
        <dbReference type="ChEBI" id="CHEBI:57925"/>
        <dbReference type="ChEBI" id="CHEBI:90779"/>
        <dbReference type="EC" id="2.5.1.18"/>
    </reaction>
</comment>